<dbReference type="AlphaFoldDB" id="A0A0A9CA70"/>
<dbReference type="EMBL" id="GBRH01227595">
    <property type="protein sequence ID" value="JAD70300.1"/>
    <property type="molecule type" value="Transcribed_RNA"/>
</dbReference>
<accession>A0A0A9CA70</accession>
<proteinExistence type="predicted"/>
<name>A0A0A9CA70_ARUDO</name>
<reference evidence="1" key="2">
    <citation type="journal article" date="2015" name="Data Brief">
        <title>Shoot transcriptome of the giant reed, Arundo donax.</title>
        <authorList>
            <person name="Barrero R.A."/>
            <person name="Guerrero F.D."/>
            <person name="Moolhuijzen P."/>
            <person name="Goolsby J.A."/>
            <person name="Tidwell J."/>
            <person name="Bellgard S.E."/>
            <person name="Bellgard M.I."/>
        </authorList>
    </citation>
    <scope>NUCLEOTIDE SEQUENCE</scope>
    <source>
        <tissue evidence="1">Shoot tissue taken approximately 20 cm above the soil surface</tissue>
    </source>
</reference>
<protein>
    <submittedName>
        <fullName evidence="1">Uncharacterized protein</fullName>
    </submittedName>
</protein>
<organism evidence="1">
    <name type="scientific">Arundo donax</name>
    <name type="common">Giant reed</name>
    <name type="synonym">Donax arundinaceus</name>
    <dbReference type="NCBI Taxonomy" id="35708"/>
    <lineage>
        <taxon>Eukaryota</taxon>
        <taxon>Viridiplantae</taxon>
        <taxon>Streptophyta</taxon>
        <taxon>Embryophyta</taxon>
        <taxon>Tracheophyta</taxon>
        <taxon>Spermatophyta</taxon>
        <taxon>Magnoliopsida</taxon>
        <taxon>Liliopsida</taxon>
        <taxon>Poales</taxon>
        <taxon>Poaceae</taxon>
        <taxon>PACMAD clade</taxon>
        <taxon>Arundinoideae</taxon>
        <taxon>Arundineae</taxon>
        <taxon>Arundo</taxon>
    </lineage>
</organism>
<evidence type="ECO:0000313" key="1">
    <source>
        <dbReference type="EMBL" id="JAD70300.1"/>
    </source>
</evidence>
<sequence length="47" mass="5062">MRVATTHKNDNKAIVTSGVIISSKRPLIFLLVADVLGHIGNANMEIC</sequence>
<reference evidence="1" key="1">
    <citation type="submission" date="2014-09" db="EMBL/GenBank/DDBJ databases">
        <authorList>
            <person name="Magalhaes I.L.F."/>
            <person name="Oliveira U."/>
            <person name="Santos F.R."/>
            <person name="Vidigal T.H.D.A."/>
            <person name="Brescovit A.D."/>
            <person name="Santos A.J."/>
        </authorList>
    </citation>
    <scope>NUCLEOTIDE SEQUENCE</scope>
    <source>
        <tissue evidence="1">Shoot tissue taken approximately 20 cm above the soil surface</tissue>
    </source>
</reference>